<keyword evidence="1" id="KW-1133">Transmembrane helix</keyword>
<sequence>MFICVPISVLVYAFYSNRGSYNFFVFVMVCVTYNGMFSTLAMVLTKPLRMRLCPHKTRVYADHPKDFTFHCVDHCIVIILLQKLIKKP</sequence>
<dbReference type="Proteomes" id="UP000095282">
    <property type="component" value="Unplaced"/>
</dbReference>
<evidence type="ECO:0000313" key="2">
    <source>
        <dbReference type="Proteomes" id="UP000095282"/>
    </source>
</evidence>
<organism evidence="2 3">
    <name type="scientific">Caenorhabditis tropicalis</name>
    <dbReference type="NCBI Taxonomy" id="1561998"/>
    <lineage>
        <taxon>Eukaryota</taxon>
        <taxon>Metazoa</taxon>
        <taxon>Ecdysozoa</taxon>
        <taxon>Nematoda</taxon>
        <taxon>Chromadorea</taxon>
        <taxon>Rhabditida</taxon>
        <taxon>Rhabditina</taxon>
        <taxon>Rhabditomorpha</taxon>
        <taxon>Rhabditoidea</taxon>
        <taxon>Rhabditidae</taxon>
        <taxon>Peloderinae</taxon>
        <taxon>Caenorhabditis</taxon>
    </lineage>
</organism>
<keyword evidence="2" id="KW-1185">Reference proteome</keyword>
<dbReference type="AlphaFoldDB" id="A0A1I7TRH0"/>
<accession>A0A1I7TRH0</accession>
<evidence type="ECO:0000313" key="3">
    <source>
        <dbReference type="WBParaSite" id="Csp11.Scaffold629.g11036.t1"/>
    </source>
</evidence>
<protein>
    <submittedName>
        <fullName evidence="3">G_PROTEIN_RECEP_F1_2 domain-containing protein</fullName>
    </submittedName>
</protein>
<dbReference type="WBParaSite" id="Csp11.Scaffold629.g11036.t1">
    <property type="protein sequence ID" value="Csp11.Scaffold629.g11036.t1"/>
    <property type="gene ID" value="Csp11.Scaffold629.g11036"/>
</dbReference>
<keyword evidence="1" id="KW-0472">Membrane</keyword>
<name>A0A1I7TRH0_9PELO</name>
<reference evidence="3" key="1">
    <citation type="submission" date="2016-11" db="UniProtKB">
        <authorList>
            <consortium name="WormBaseParasite"/>
        </authorList>
    </citation>
    <scope>IDENTIFICATION</scope>
</reference>
<keyword evidence="1" id="KW-0812">Transmembrane</keyword>
<proteinExistence type="predicted"/>
<feature type="transmembrane region" description="Helical" evidence="1">
    <location>
        <begin position="23"/>
        <end position="44"/>
    </location>
</feature>
<evidence type="ECO:0000256" key="1">
    <source>
        <dbReference type="SAM" id="Phobius"/>
    </source>
</evidence>